<dbReference type="RefSeq" id="WP_120761629.1">
    <property type="nucleotide sequence ID" value="NZ_CP032630.1"/>
</dbReference>
<keyword evidence="2 6" id="KW-0812">Transmembrane</keyword>
<feature type="domain" description="ABC-2 type transporter transmembrane" evidence="7">
    <location>
        <begin position="14"/>
        <end position="211"/>
    </location>
</feature>
<keyword evidence="3 6" id="KW-1133">Transmembrane helix</keyword>
<feature type="transmembrane region" description="Helical" evidence="6">
    <location>
        <begin position="220"/>
        <end position="241"/>
    </location>
</feature>
<reference evidence="9" key="1">
    <citation type="submission" date="2018-09" db="EMBL/GenBank/DDBJ databases">
        <title>Genome sequencing of strain 2DFWR-13.</title>
        <authorList>
            <person name="Heo J."/>
            <person name="Kim S.-J."/>
            <person name="Kwon S.-W."/>
        </authorList>
    </citation>
    <scope>NUCLEOTIDE SEQUENCE [LARGE SCALE GENOMIC DNA]</scope>
    <source>
        <strain evidence="9">2DFWR-13</strain>
    </source>
</reference>
<dbReference type="PANTHER" id="PTHR43229">
    <property type="entry name" value="NODULATION PROTEIN J"/>
    <property type="match status" value="1"/>
</dbReference>
<comment type="subcellular location">
    <subcellularLocation>
        <location evidence="1">Membrane</location>
        <topology evidence="1">Multi-pass membrane protein</topology>
    </subcellularLocation>
</comment>
<evidence type="ECO:0000256" key="5">
    <source>
        <dbReference type="ARBA" id="ARBA00023251"/>
    </source>
</evidence>
<dbReference type="AlphaFoldDB" id="A0A387B697"/>
<keyword evidence="4 6" id="KW-0472">Membrane</keyword>
<accession>A0A387B697</accession>
<organism evidence="8 9">
    <name type="scientific">Protaetiibacter intestinalis</name>
    <dbReference type="NCBI Taxonomy" id="2419774"/>
    <lineage>
        <taxon>Bacteria</taxon>
        <taxon>Bacillati</taxon>
        <taxon>Actinomycetota</taxon>
        <taxon>Actinomycetes</taxon>
        <taxon>Micrococcales</taxon>
        <taxon>Microbacteriaceae</taxon>
        <taxon>Protaetiibacter</taxon>
    </lineage>
</organism>
<feature type="transmembrane region" description="Helical" evidence="6">
    <location>
        <begin position="21"/>
        <end position="40"/>
    </location>
</feature>
<dbReference type="InterPro" id="IPR051784">
    <property type="entry name" value="Nod_factor_ABC_transporter"/>
</dbReference>
<dbReference type="PANTHER" id="PTHR43229:SF6">
    <property type="entry name" value="ABC-TYPE MULTIDRUG TRANSPORT SYSTEM, PERMEASE COMPONENT"/>
    <property type="match status" value="1"/>
</dbReference>
<dbReference type="InterPro" id="IPR013525">
    <property type="entry name" value="ABC2_TM"/>
</dbReference>
<evidence type="ECO:0000313" key="9">
    <source>
        <dbReference type="Proteomes" id="UP000278886"/>
    </source>
</evidence>
<evidence type="ECO:0000256" key="1">
    <source>
        <dbReference type="ARBA" id="ARBA00004141"/>
    </source>
</evidence>
<evidence type="ECO:0000256" key="3">
    <source>
        <dbReference type="ARBA" id="ARBA00022989"/>
    </source>
</evidence>
<feature type="transmembrane region" description="Helical" evidence="6">
    <location>
        <begin position="96"/>
        <end position="120"/>
    </location>
</feature>
<sequence length="250" mass="26798">MSTLRLTALHTRYTLVETFRVPIAVIGSLAFPALAFLFFIVPQRVVADDPVFATQAVIQLMVFALMSNALFGFGISIAQARETPWDPYLRTLPAPAVARILAQVLSTGTLGLAALIPVLVLGATLTQAHADAAGLVLGLLALAASALPFLFAGIAIGYAMPMKVAIAVVQIVMFALAFGGGLFLPPVMFPGWLDVLSRFLPSRQAREVVIAAVQGGEVPWWAWGGILAWCAVLLTLALVLYRRDEGRRFR</sequence>
<dbReference type="OrthoDB" id="3745966at2"/>
<evidence type="ECO:0000259" key="7">
    <source>
        <dbReference type="Pfam" id="PF01061"/>
    </source>
</evidence>
<keyword evidence="9" id="KW-1185">Reference proteome</keyword>
<evidence type="ECO:0000256" key="6">
    <source>
        <dbReference type="SAM" id="Phobius"/>
    </source>
</evidence>
<feature type="transmembrane region" description="Helical" evidence="6">
    <location>
        <begin position="132"/>
        <end position="157"/>
    </location>
</feature>
<gene>
    <name evidence="8" type="ORF">D7I47_02770</name>
</gene>
<evidence type="ECO:0000256" key="4">
    <source>
        <dbReference type="ARBA" id="ARBA00023136"/>
    </source>
</evidence>
<name>A0A387B697_9MICO</name>
<dbReference type="Proteomes" id="UP000278886">
    <property type="component" value="Chromosome"/>
</dbReference>
<dbReference type="PIRSF" id="PIRSF006648">
    <property type="entry name" value="DrrB"/>
    <property type="match status" value="1"/>
</dbReference>
<feature type="transmembrane region" description="Helical" evidence="6">
    <location>
        <begin position="164"/>
        <end position="184"/>
    </location>
</feature>
<dbReference type="GO" id="GO:0140359">
    <property type="term" value="F:ABC-type transporter activity"/>
    <property type="evidence" value="ECO:0007669"/>
    <property type="project" value="InterPro"/>
</dbReference>
<feature type="transmembrane region" description="Helical" evidence="6">
    <location>
        <begin position="52"/>
        <end position="75"/>
    </location>
</feature>
<dbReference type="GO" id="GO:0046677">
    <property type="term" value="P:response to antibiotic"/>
    <property type="evidence" value="ECO:0007669"/>
    <property type="project" value="UniProtKB-KW"/>
</dbReference>
<dbReference type="InterPro" id="IPR000412">
    <property type="entry name" value="ABC_2_transport"/>
</dbReference>
<protein>
    <submittedName>
        <fullName evidence="8">ABC transporter permease</fullName>
    </submittedName>
</protein>
<proteinExistence type="predicted"/>
<evidence type="ECO:0000256" key="2">
    <source>
        <dbReference type="ARBA" id="ARBA00022692"/>
    </source>
</evidence>
<dbReference type="EMBL" id="CP032630">
    <property type="protein sequence ID" value="AYF97278.1"/>
    <property type="molecule type" value="Genomic_DNA"/>
</dbReference>
<dbReference type="Pfam" id="PF01061">
    <property type="entry name" value="ABC2_membrane"/>
    <property type="match status" value="1"/>
</dbReference>
<dbReference type="KEGG" id="lyd:D7I47_02770"/>
<dbReference type="GO" id="GO:0043190">
    <property type="term" value="C:ATP-binding cassette (ABC) transporter complex"/>
    <property type="evidence" value="ECO:0007669"/>
    <property type="project" value="InterPro"/>
</dbReference>
<keyword evidence="5" id="KW-0046">Antibiotic resistance</keyword>
<evidence type="ECO:0000313" key="8">
    <source>
        <dbReference type="EMBL" id="AYF97278.1"/>
    </source>
</evidence>